<dbReference type="AlphaFoldDB" id="A0A1T4L777"/>
<keyword evidence="3" id="KW-0378">Hydrolase</keyword>
<reference evidence="7 8" key="1">
    <citation type="submission" date="2017-02" db="EMBL/GenBank/DDBJ databases">
        <authorList>
            <person name="Peterson S.W."/>
        </authorList>
    </citation>
    <scope>NUCLEOTIDE SEQUENCE [LARGE SCALE GENOMIC DNA]</scope>
    <source>
        <strain evidence="7 8">ATCC 43324</strain>
    </source>
</reference>
<dbReference type="SUPFAM" id="SSF51445">
    <property type="entry name" value="(Trans)glycosidases"/>
    <property type="match status" value="1"/>
</dbReference>
<evidence type="ECO:0000256" key="1">
    <source>
        <dbReference type="ARBA" id="ARBA00001678"/>
    </source>
</evidence>
<evidence type="ECO:0000313" key="8">
    <source>
        <dbReference type="Proteomes" id="UP000190065"/>
    </source>
</evidence>
<dbReference type="InterPro" id="IPR017853">
    <property type="entry name" value="GH"/>
</dbReference>
<comment type="catalytic activity">
    <reaction evidence="1">
        <text>Random hydrolysis of (1-&gt;4)-beta-D-mannosidic linkages in mannans, galactomannans and glucomannans.</text>
        <dbReference type="EC" id="3.2.1.78"/>
    </reaction>
</comment>
<dbReference type="eggNOG" id="COG3934">
    <property type="taxonomic scope" value="Bacteria"/>
</dbReference>
<protein>
    <recommendedName>
        <fullName evidence="2">mannan endo-1,4-beta-mannosidase</fullName>
        <ecNumber evidence="2">3.2.1.78</ecNumber>
    </recommendedName>
</protein>
<name>A0A1T4L777_9BACT</name>
<dbReference type="PANTHER" id="PTHR31451">
    <property type="match status" value="1"/>
</dbReference>
<dbReference type="EMBL" id="FUXK01000003">
    <property type="protein sequence ID" value="SJZ50447.1"/>
    <property type="molecule type" value="Genomic_DNA"/>
</dbReference>
<dbReference type="RefSeq" id="WP_025069797.1">
    <property type="nucleotide sequence ID" value="NZ_FUXK01000003.1"/>
</dbReference>
<evidence type="ECO:0000313" key="7">
    <source>
        <dbReference type="EMBL" id="SJZ50447.1"/>
    </source>
</evidence>
<proteinExistence type="predicted"/>
<feature type="chain" id="PRO_5010538342" description="mannan endo-1,4-beta-mannosidase" evidence="5">
    <location>
        <begin position="20"/>
        <end position="426"/>
    </location>
</feature>
<dbReference type="PANTHER" id="PTHR31451:SF40">
    <property type="entry name" value="GLYCOSIDE HYDROLASE FAMILY 5 DOMAIN-CONTAINING PROTEIN"/>
    <property type="match status" value="1"/>
</dbReference>
<dbReference type="STRING" id="28136.SAMN02745202_00310"/>
<dbReference type="InterPro" id="IPR045053">
    <property type="entry name" value="MAN-like"/>
</dbReference>
<dbReference type="EC" id="3.2.1.78" evidence="2"/>
<organism evidence="7 8">
    <name type="scientific">Segatella oulorum</name>
    <dbReference type="NCBI Taxonomy" id="28136"/>
    <lineage>
        <taxon>Bacteria</taxon>
        <taxon>Pseudomonadati</taxon>
        <taxon>Bacteroidota</taxon>
        <taxon>Bacteroidia</taxon>
        <taxon>Bacteroidales</taxon>
        <taxon>Prevotellaceae</taxon>
        <taxon>Segatella</taxon>
    </lineage>
</organism>
<evidence type="ECO:0000256" key="2">
    <source>
        <dbReference type="ARBA" id="ARBA00012706"/>
    </source>
</evidence>
<evidence type="ECO:0000256" key="3">
    <source>
        <dbReference type="ARBA" id="ARBA00022801"/>
    </source>
</evidence>
<accession>A0A1T4L777</accession>
<keyword evidence="4" id="KW-0326">Glycosidase</keyword>
<evidence type="ECO:0000259" key="6">
    <source>
        <dbReference type="Pfam" id="PF26410"/>
    </source>
</evidence>
<dbReference type="InterPro" id="IPR001547">
    <property type="entry name" value="Glyco_hydro_5"/>
</dbReference>
<feature type="domain" description="Glycoside hydrolase family 5" evidence="6">
    <location>
        <begin position="24"/>
        <end position="424"/>
    </location>
</feature>
<feature type="signal peptide" evidence="5">
    <location>
        <begin position="1"/>
        <end position="19"/>
    </location>
</feature>
<gene>
    <name evidence="7" type="ORF">SAMN02745202_00310</name>
</gene>
<dbReference type="Gene3D" id="3.20.20.80">
    <property type="entry name" value="Glycosidases"/>
    <property type="match status" value="1"/>
</dbReference>
<dbReference type="PROSITE" id="PS51257">
    <property type="entry name" value="PROKAR_LIPOPROTEIN"/>
    <property type="match status" value="1"/>
</dbReference>
<sequence>MKRLRTCFAALLLALGCSAASQSPFVQVKDGRLWYHNKPYYFVGANLWYGAILGSTGKGGNRRRLGLELDRLKRMGINNLRVLVGSDGEEGVKSKVTPTLQRAPGVYNDSVLDGLDYLLQEMERRGMLAVLYLNNSWEWSGGYGYYLEQAGAGKAVQPAVVGYQNYVRYSAQFATNERAQQLFFNYVRFILTRKNRYTGRRYRDEPSIMSWQIGNEPRAFSREALPAFEAWLRRASWLIRSLDKNHLISIGSEGEVGCEMDIDCWRRICSDPNVDYTNIHIWPANWGWAHRDSLDVHLRRSVTYTIDYIARHLAISEALHKPMVLEEFGYPRDGYAFSPKTTTRNRDAYYAFVFDDFLKKAKQGSSFSGCNFWAWGGDAVAKHEQWQPGDPYMGDPAQEPQGLYSVFLSDRSTCNIIQNIIKKLPN</sequence>
<evidence type="ECO:0000256" key="5">
    <source>
        <dbReference type="SAM" id="SignalP"/>
    </source>
</evidence>
<dbReference type="Proteomes" id="UP000190065">
    <property type="component" value="Unassembled WGS sequence"/>
</dbReference>
<keyword evidence="5" id="KW-0732">Signal</keyword>
<evidence type="ECO:0000256" key="4">
    <source>
        <dbReference type="ARBA" id="ARBA00023295"/>
    </source>
</evidence>
<dbReference type="Pfam" id="PF26410">
    <property type="entry name" value="GH5_mannosidase"/>
    <property type="match status" value="1"/>
</dbReference>
<dbReference type="GO" id="GO:0016985">
    <property type="term" value="F:mannan endo-1,4-beta-mannosidase activity"/>
    <property type="evidence" value="ECO:0007669"/>
    <property type="project" value="TreeGrafter"/>
</dbReference>